<gene>
    <name evidence="3 4" type="primary">LOC108258434</name>
</gene>
<dbReference type="Pfam" id="PF15710">
    <property type="entry name" value="Brme1"/>
    <property type="match status" value="1"/>
</dbReference>
<evidence type="ECO:0000313" key="4">
    <source>
        <dbReference type="RefSeq" id="XP_017312535.1"/>
    </source>
</evidence>
<dbReference type="RefSeq" id="XP_017312535.1">
    <property type="nucleotide sequence ID" value="XM_017457046.3"/>
</dbReference>
<dbReference type="GO" id="GO:1990918">
    <property type="term" value="P:double-strand break repair involved in meiotic recombination"/>
    <property type="evidence" value="ECO:0007669"/>
    <property type="project" value="InterPro"/>
</dbReference>
<reference evidence="2" key="1">
    <citation type="journal article" date="2016" name="Nat. Commun.">
        <title>The channel catfish genome sequence provides insights into the evolution of scale formation in teleosts.</title>
        <authorList>
            <person name="Liu Z."/>
            <person name="Liu S."/>
            <person name="Yao J."/>
            <person name="Bao L."/>
            <person name="Zhang J."/>
            <person name="Li Y."/>
            <person name="Jiang C."/>
            <person name="Sun L."/>
            <person name="Wang R."/>
            <person name="Zhang Y."/>
            <person name="Zhou T."/>
            <person name="Zeng Q."/>
            <person name="Fu Q."/>
            <person name="Gao S."/>
            <person name="Li N."/>
            <person name="Koren S."/>
            <person name="Jiang Y."/>
            <person name="Zimin A."/>
            <person name="Xu P."/>
            <person name="Phillippy A.M."/>
            <person name="Geng X."/>
            <person name="Song L."/>
            <person name="Sun F."/>
            <person name="Li C."/>
            <person name="Wang X."/>
            <person name="Chen A."/>
            <person name="Jin Y."/>
            <person name="Yuan Z."/>
            <person name="Yang Y."/>
            <person name="Tan S."/>
            <person name="Peatman E."/>
            <person name="Lu J."/>
            <person name="Qin Z."/>
            <person name="Dunham R."/>
            <person name="Li Z."/>
            <person name="Sonstegard T."/>
            <person name="Feng J."/>
            <person name="Danzmann R.G."/>
            <person name="Schroeder S."/>
            <person name="Scheffler B."/>
            <person name="Duke M.V."/>
            <person name="Ballard L."/>
            <person name="Kucuktas H."/>
            <person name="Kaltenboeck L."/>
            <person name="Liu H."/>
            <person name="Armbruster J."/>
            <person name="Xie Y."/>
            <person name="Kirby M.L."/>
            <person name="Tian Y."/>
            <person name="Flanagan M.E."/>
            <person name="Mu W."/>
            <person name="Waldbieser G.C."/>
        </authorList>
    </citation>
    <scope>NUCLEOTIDE SEQUENCE [LARGE SCALE GENOMIC DNA]</scope>
    <source>
        <strain evidence="2">SDA103</strain>
    </source>
</reference>
<dbReference type="RefSeq" id="XP_017312534.1">
    <property type="nucleotide sequence ID" value="XM_017457045.3"/>
</dbReference>
<dbReference type="AlphaFoldDB" id="A0A2D0Q5A5"/>
<dbReference type="KEGG" id="ipu:108258434"/>
<dbReference type="OrthoDB" id="9940137at2759"/>
<feature type="region of interest" description="Disordered" evidence="1">
    <location>
        <begin position="161"/>
        <end position="190"/>
    </location>
</feature>
<feature type="compositionally biased region" description="Basic and acidic residues" evidence="1">
    <location>
        <begin position="173"/>
        <end position="190"/>
    </location>
</feature>
<proteinExistence type="predicted"/>
<dbReference type="InterPro" id="IPR031441">
    <property type="entry name" value="Brme1"/>
</dbReference>
<name>A0A2D0Q5A5_ICTPU</name>
<sequence>MMVGRQESSESATAGDTQEPQHIGCSMIADMVNSSCGTEPHFNRVKEPECETVQFKESDKEVYISAAEQEAVSAPVVILSDVTRGDAVSDRLQSTELLLESANLHEIDPALIDILPEVKQDNVTKMETEEHSADIKNEPQDQPDLEEPAIKLLGELGEVENATKTTSSPEPQTSHKDQCSPNPCHERSLDVDGDGVLFQEIEETKMDQKAGDHDPEILSGAVLEHLVETYFNSEMQLQATEGTEILEPPAKKRLRRRMGMCGLGDRKRRFPFDGQHCRQGLIGREREEGPLKGNKCAQHLHDPLLENDGTTPMKHEGTTRPACQENEEVLKNKENNSAAVIDDKRTPGEAEKEQKKNMNKCTALMRDGDTTDESPTENRDVLEKVILEENDGIVIMDNKGTTEQVVSEHHLKLLEDISPGVGQTLLSPTIGKNLNMSQDERSVAAATSDHEIETATCGEEPNVPGTDMTNNRQDIEFNMKHDVLPETQHLHADYKVGEDPDEIAMEDEVAQEVICSSVCATVEKSEGCFIVTRQVREVPTGLEESEMEIEEWCPSNMAPTEKHDPNGPELGGSTEKGLDARFVDSTGIASIEIHHVKGHCENDKPITAVSGSTEPAGGDAINAKQNSEPLAPPTVQEKCMQCLLDQNHCDTSVTSTVAEQQVCNPTLTPAPSEASQETGLSVPSSLYSMTDSQLHKIALSMELEDQPIPEGCDHQEDATELVRGLIRELSSINRTVMAAHREMELLRRGKLLKAPNRRLCGPRHTEM</sequence>
<dbReference type="Proteomes" id="UP000221080">
    <property type="component" value="Chromosome 26"/>
</dbReference>
<reference evidence="3 4" key="2">
    <citation type="submission" date="2025-04" db="UniProtKB">
        <authorList>
            <consortium name="RefSeq"/>
        </authorList>
    </citation>
    <scope>IDENTIFICATION</scope>
    <source>
        <tissue evidence="3 4">Blood</tissue>
    </source>
</reference>
<organism evidence="2 4">
    <name type="scientific">Ictalurus punctatus</name>
    <name type="common">Channel catfish</name>
    <name type="synonym">Silurus punctatus</name>
    <dbReference type="NCBI Taxonomy" id="7998"/>
    <lineage>
        <taxon>Eukaryota</taxon>
        <taxon>Metazoa</taxon>
        <taxon>Chordata</taxon>
        <taxon>Craniata</taxon>
        <taxon>Vertebrata</taxon>
        <taxon>Euteleostomi</taxon>
        <taxon>Actinopterygii</taxon>
        <taxon>Neopterygii</taxon>
        <taxon>Teleostei</taxon>
        <taxon>Ostariophysi</taxon>
        <taxon>Siluriformes</taxon>
        <taxon>Ictaluridae</taxon>
        <taxon>Ictalurus</taxon>
    </lineage>
</organism>
<accession>A0A2D0Q5A5</accession>
<evidence type="ECO:0000256" key="1">
    <source>
        <dbReference type="SAM" id="MobiDB-lite"/>
    </source>
</evidence>
<feature type="compositionally biased region" description="Basic and acidic residues" evidence="1">
    <location>
        <begin position="341"/>
        <end position="356"/>
    </location>
</feature>
<feature type="region of interest" description="Disordered" evidence="1">
    <location>
        <begin position="329"/>
        <end position="357"/>
    </location>
</feature>
<feature type="region of interest" description="Disordered" evidence="1">
    <location>
        <begin position="1"/>
        <end position="21"/>
    </location>
</feature>
<keyword evidence="2" id="KW-1185">Reference proteome</keyword>
<evidence type="ECO:0000313" key="3">
    <source>
        <dbReference type="RefSeq" id="XP_017312534.1"/>
    </source>
</evidence>
<dbReference type="GeneID" id="108258434"/>
<protein>
    <submittedName>
        <fullName evidence="3 4">Uncharacterized protein LOC108258434 isoform X1</fullName>
    </submittedName>
</protein>
<evidence type="ECO:0000313" key="2">
    <source>
        <dbReference type="Proteomes" id="UP000221080"/>
    </source>
</evidence>
<feature type="compositionally biased region" description="Polar residues" evidence="1">
    <location>
        <begin position="162"/>
        <end position="172"/>
    </location>
</feature>
<feature type="compositionally biased region" description="Polar residues" evidence="1">
    <location>
        <begin position="9"/>
        <end position="20"/>
    </location>
</feature>